<feature type="compositionally biased region" description="Polar residues" evidence="10">
    <location>
        <begin position="1"/>
        <end position="17"/>
    </location>
</feature>
<evidence type="ECO:0000256" key="6">
    <source>
        <dbReference type="ARBA" id="ARBA00022840"/>
    </source>
</evidence>
<evidence type="ECO:0000256" key="9">
    <source>
        <dbReference type="SAM" id="Coils"/>
    </source>
</evidence>
<dbReference type="EMBL" id="CP075869">
    <property type="protein sequence ID" value="QYT04597.1"/>
    <property type="molecule type" value="Genomic_DNA"/>
</dbReference>
<feature type="region of interest" description="Disordered" evidence="10">
    <location>
        <begin position="430"/>
        <end position="590"/>
    </location>
</feature>
<evidence type="ECO:0000256" key="10">
    <source>
        <dbReference type="SAM" id="MobiDB-lite"/>
    </source>
</evidence>
<evidence type="ECO:0000256" key="5">
    <source>
        <dbReference type="ARBA" id="ARBA00022806"/>
    </source>
</evidence>
<dbReference type="Pfam" id="PF00271">
    <property type="entry name" value="Helicase_C"/>
    <property type="match status" value="1"/>
</dbReference>
<dbReference type="FunFam" id="3.40.50.10810:FF:000015">
    <property type="entry name" value="lymphoid-specific helicase isoform X1"/>
    <property type="match status" value="1"/>
</dbReference>
<keyword evidence="3" id="KW-0547">Nucleotide-binding</keyword>
<feature type="region of interest" description="Disordered" evidence="10">
    <location>
        <begin position="1"/>
        <end position="38"/>
    </location>
</feature>
<dbReference type="Gene3D" id="3.40.50.10810">
    <property type="entry name" value="Tandem AAA-ATPase domain"/>
    <property type="match status" value="1"/>
</dbReference>
<evidence type="ECO:0000256" key="1">
    <source>
        <dbReference type="ARBA" id="ARBA00004123"/>
    </source>
</evidence>
<reference evidence="13 14" key="1">
    <citation type="journal article" date="2021" name="BMC Genomics">
        <title>Telomere-to-telomere genome assembly of asparaginase-producing Trichoderma simmonsii.</title>
        <authorList>
            <person name="Chung D."/>
            <person name="Kwon Y.M."/>
            <person name="Yang Y."/>
        </authorList>
    </citation>
    <scope>NUCLEOTIDE SEQUENCE [LARGE SCALE GENOMIC DNA]</scope>
    <source>
        <strain evidence="13 14">GH-Sj1</strain>
    </source>
</reference>
<protein>
    <submittedName>
        <fullName evidence="13">SNF2 family helicase/ATPase</fullName>
    </submittedName>
</protein>
<dbReference type="InterPro" id="IPR014001">
    <property type="entry name" value="Helicase_ATP-bd"/>
</dbReference>
<dbReference type="InterPro" id="IPR001650">
    <property type="entry name" value="Helicase_C-like"/>
</dbReference>
<evidence type="ECO:0000259" key="11">
    <source>
        <dbReference type="PROSITE" id="PS51192"/>
    </source>
</evidence>
<dbReference type="InterPro" id="IPR049730">
    <property type="entry name" value="SNF2/RAD54-like_C"/>
</dbReference>
<evidence type="ECO:0000256" key="7">
    <source>
        <dbReference type="ARBA" id="ARBA00023054"/>
    </source>
</evidence>
<feature type="compositionally biased region" description="Polar residues" evidence="10">
    <location>
        <begin position="515"/>
        <end position="536"/>
    </location>
</feature>
<comment type="similarity">
    <text evidence="2">Belongs to the SNF2/RAD54 helicase family.</text>
</comment>
<dbReference type="PANTHER" id="PTHR10799">
    <property type="entry name" value="SNF2/RAD54 HELICASE FAMILY"/>
    <property type="match status" value="1"/>
</dbReference>
<dbReference type="InterPro" id="IPR000330">
    <property type="entry name" value="SNF2_N"/>
</dbReference>
<proteinExistence type="inferred from homology"/>
<dbReference type="SMART" id="SM00490">
    <property type="entry name" value="HELICc"/>
    <property type="match status" value="1"/>
</dbReference>
<dbReference type="GO" id="GO:0005524">
    <property type="term" value="F:ATP binding"/>
    <property type="evidence" value="ECO:0007669"/>
    <property type="project" value="UniProtKB-KW"/>
</dbReference>
<keyword evidence="14" id="KW-1185">Reference proteome</keyword>
<keyword evidence="7 9" id="KW-0175">Coiled coil</keyword>
<feature type="domain" description="Helicase C-terminal" evidence="12">
    <location>
        <begin position="647"/>
        <end position="812"/>
    </location>
</feature>
<evidence type="ECO:0000313" key="14">
    <source>
        <dbReference type="Proteomes" id="UP000826661"/>
    </source>
</evidence>
<accession>A0A8G0PKC4</accession>
<dbReference type="Gene3D" id="3.40.50.300">
    <property type="entry name" value="P-loop containing nucleotide triphosphate hydrolases"/>
    <property type="match status" value="1"/>
</dbReference>
<dbReference type="PROSITE" id="PS51192">
    <property type="entry name" value="HELICASE_ATP_BIND_1"/>
    <property type="match status" value="1"/>
</dbReference>
<keyword evidence="6" id="KW-0067">ATP-binding</keyword>
<sequence>MANTSTSEVESIMSNSRTPPTTAPSTPPADPFDDQGDVGLVDEDIIKEEAKARLANAAVEEKRRATLLKQRRKKKAETKAEREAKARELDELLQKSAAFSDILTKKTQVLGRVGSSLDGKKLGEHNLQMAAQPKCMVGGTMREYQLEGLTWMYEICSQGMSGILADEMGLGKTIQTISLIALLREQEQYLGPHLIVAPLSTLSNWIDEFHKWVPSIPIEMYHGNKAQREEIFHKKIMSHLKSGRPTNKFPVVCTSYEMVINDHHNLSRIKWEFIIIDEGHRMKNADAKLFQQLRQFSSATRLLITGTPLQNNLKELWSLLHFLLPNIFTDWEAFESWFDFSELEDEKGTQQFIEDQMKQDLVKKIHLILQPLLLRRIKQDVAAYLPKKREYVLFAPMTKEQTDLYNVISNKNMDTRSYLEDKAVEIIRSKTASRASTRSSSRTRATTKAEKDDKAASLPVRQKARGTKVEERSKSPAPNAFSLMMGKRGPGRPPKNAKPDPVSTPTNQKSKRKSPPTSVMSETKSAKSSRQSTPLSVRSRRQARSYKEADSDEEKMSDDEFEAKLANEMAEEDDDDKDSEPMSAEELERAQTLDMAKKQISRKKLGNPLAQLRLVCNTPHNFYNPWAVATDIPVDESIVTASGKMLLLDRLLKHLFIDDHKVLIFSQFTTQLDILEDYCRELRGWKVCRIDGSIAQADRRESIKLFNEDPEYKIFLLSTRAGGQGINLASADTVILFDSDFNPQQDLQAQDRAHRIGQTRPVLVYRLATKGTVEESLLLSADAKRRLEKLVIRKGGFKTMGQKLNEKEEDLDPDTLRALLLKDGEVYEASGGDDILSDQDLETICDRSEEAFARAARGDGDADGFRVVETGADSIKMARKS</sequence>
<name>A0A8G0PKC4_9HYPO</name>
<dbReference type="Proteomes" id="UP000826661">
    <property type="component" value="Chromosome VI"/>
</dbReference>
<feature type="compositionally biased region" description="Low complexity" evidence="10">
    <location>
        <begin position="430"/>
        <end position="446"/>
    </location>
</feature>
<evidence type="ECO:0000259" key="12">
    <source>
        <dbReference type="PROSITE" id="PS51194"/>
    </source>
</evidence>
<evidence type="ECO:0000256" key="2">
    <source>
        <dbReference type="ARBA" id="ARBA00007025"/>
    </source>
</evidence>
<comment type="subcellular location">
    <subcellularLocation>
        <location evidence="1">Nucleus</location>
    </subcellularLocation>
</comment>
<evidence type="ECO:0000256" key="4">
    <source>
        <dbReference type="ARBA" id="ARBA00022801"/>
    </source>
</evidence>
<dbReference type="SUPFAM" id="SSF52540">
    <property type="entry name" value="P-loop containing nucleoside triphosphate hydrolases"/>
    <property type="match status" value="2"/>
</dbReference>
<keyword evidence="8" id="KW-0539">Nucleus</keyword>
<organism evidence="13 14">
    <name type="scientific">Trichoderma simmonsii</name>
    <dbReference type="NCBI Taxonomy" id="1491479"/>
    <lineage>
        <taxon>Eukaryota</taxon>
        <taxon>Fungi</taxon>
        <taxon>Dikarya</taxon>
        <taxon>Ascomycota</taxon>
        <taxon>Pezizomycotina</taxon>
        <taxon>Sordariomycetes</taxon>
        <taxon>Hypocreomycetidae</taxon>
        <taxon>Hypocreales</taxon>
        <taxon>Hypocreaceae</taxon>
        <taxon>Trichoderma</taxon>
    </lineage>
</organism>
<dbReference type="GO" id="GO:0005634">
    <property type="term" value="C:nucleus"/>
    <property type="evidence" value="ECO:0007669"/>
    <property type="project" value="UniProtKB-SubCell"/>
</dbReference>
<feature type="compositionally biased region" description="Acidic residues" evidence="10">
    <location>
        <begin position="550"/>
        <end position="561"/>
    </location>
</feature>
<feature type="compositionally biased region" description="Acidic residues" evidence="10">
    <location>
        <begin position="569"/>
        <end position="578"/>
    </location>
</feature>
<feature type="domain" description="Helicase ATP-binding" evidence="11">
    <location>
        <begin position="153"/>
        <end position="326"/>
    </location>
</feature>
<evidence type="ECO:0000256" key="3">
    <source>
        <dbReference type="ARBA" id="ARBA00022741"/>
    </source>
</evidence>
<dbReference type="InterPro" id="IPR027417">
    <property type="entry name" value="P-loop_NTPase"/>
</dbReference>
<dbReference type="AlphaFoldDB" id="A0A8G0PKC4"/>
<feature type="coiled-coil region" evidence="9">
    <location>
        <begin position="68"/>
        <end position="95"/>
    </location>
</feature>
<evidence type="ECO:0000256" key="8">
    <source>
        <dbReference type="ARBA" id="ARBA00023242"/>
    </source>
</evidence>
<keyword evidence="4" id="KW-0378">Hydrolase</keyword>
<gene>
    <name evidence="13" type="ORF">H0G86_011499</name>
</gene>
<feature type="compositionally biased region" description="Pro residues" evidence="10">
    <location>
        <begin position="21"/>
        <end position="30"/>
    </location>
</feature>
<dbReference type="GO" id="GO:0004386">
    <property type="term" value="F:helicase activity"/>
    <property type="evidence" value="ECO:0007669"/>
    <property type="project" value="UniProtKB-KW"/>
</dbReference>
<dbReference type="PROSITE" id="PS51194">
    <property type="entry name" value="HELICASE_CTER"/>
    <property type="match status" value="1"/>
</dbReference>
<keyword evidence="5 13" id="KW-0347">Helicase</keyword>
<dbReference type="CDD" id="cd18793">
    <property type="entry name" value="SF2_C_SNF"/>
    <property type="match status" value="1"/>
</dbReference>
<dbReference type="GO" id="GO:0016787">
    <property type="term" value="F:hydrolase activity"/>
    <property type="evidence" value="ECO:0007669"/>
    <property type="project" value="UniProtKB-KW"/>
</dbReference>
<dbReference type="FunFam" id="3.40.50.300:FF:001315">
    <property type="entry name" value="SNF2 family helicase/ATPase PasG"/>
    <property type="match status" value="1"/>
</dbReference>
<dbReference type="InterPro" id="IPR038718">
    <property type="entry name" value="SNF2-like_sf"/>
</dbReference>
<evidence type="ECO:0000313" key="13">
    <source>
        <dbReference type="EMBL" id="QYT04597.1"/>
    </source>
</evidence>
<dbReference type="SMART" id="SM00487">
    <property type="entry name" value="DEXDc"/>
    <property type="match status" value="1"/>
</dbReference>
<dbReference type="Pfam" id="PF00176">
    <property type="entry name" value="SNF2-rel_dom"/>
    <property type="match status" value="1"/>
</dbReference>